<evidence type="ECO:0000313" key="2">
    <source>
        <dbReference type="EMBL" id="KAE9035315.1"/>
    </source>
</evidence>
<dbReference type="AlphaFoldDB" id="A0A6A3G1R5"/>
<reference evidence="5 6" key="1">
    <citation type="submission" date="2018-09" db="EMBL/GenBank/DDBJ databases">
        <title>Genomic investigation of the strawberry pathogen Phytophthora fragariae indicates pathogenicity is determined by transcriptional variation in three key races.</title>
        <authorList>
            <person name="Adams T.M."/>
            <person name="Armitage A.D."/>
            <person name="Sobczyk M.K."/>
            <person name="Bates H.J."/>
            <person name="Dunwell J.M."/>
            <person name="Nellist C.F."/>
            <person name="Harrison R.J."/>
        </authorList>
    </citation>
    <scope>NUCLEOTIDE SEQUENCE [LARGE SCALE GENOMIC DNA]</scope>
    <source>
        <strain evidence="3 4">A4</strain>
        <strain evidence="2 6">ONT-3</strain>
        <strain evidence="1 5">SCRP245</strain>
    </source>
</reference>
<feature type="non-terminal residue" evidence="1">
    <location>
        <position position="22"/>
    </location>
</feature>
<comment type="caution">
    <text evidence="1">The sequence shown here is derived from an EMBL/GenBank/DDBJ whole genome shotgun (WGS) entry which is preliminary data.</text>
</comment>
<evidence type="ECO:0000313" key="6">
    <source>
        <dbReference type="Proteomes" id="UP000488956"/>
    </source>
</evidence>
<sequence length="22" mass="2533">MSDDEDKLLRLLVGKYIKKGNP</sequence>
<dbReference type="Proteomes" id="UP000437068">
    <property type="component" value="Unassembled WGS sequence"/>
</dbReference>
<dbReference type="EMBL" id="QXFW01013016">
    <property type="protein sequence ID" value="KAE8950600.1"/>
    <property type="molecule type" value="Genomic_DNA"/>
</dbReference>
<name>A0A6A3G1R5_9STRA</name>
<evidence type="ECO:0000313" key="1">
    <source>
        <dbReference type="EMBL" id="KAE8950600.1"/>
    </source>
</evidence>
<dbReference type="EMBL" id="QXFX01013012">
    <property type="protein sequence ID" value="KAE9035315.1"/>
    <property type="molecule type" value="Genomic_DNA"/>
</dbReference>
<proteinExistence type="predicted"/>
<organism evidence="1 5">
    <name type="scientific">Phytophthora fragariae</name>
    <dbReference type="NCBI Taxonomy" id="53985"/>
    <lineage>
        <taxon>Eukaryota</taxon>
        <taxon>Sar</taxon>
        <taxon>Stramenopiles</taxon>
        <taxon>Oomycota</taxon>
        <taxon>Peronosporomycetes</taxon>
        <taxon>Peronosporales</taxon>
        <taxon>Peronosporaceae</taxon>
        <taxon>Phytophthora</taxon>
    </lineage>
</organism>
<dbReference type="EMBL" id="QXGE01013191">
    <property type="protein sequence ID" value="KAE9242325.1"/>
    <property type="molecule type" value="Genomic_DNA"/>
</dbReference>
<accession>A0A6A3G1R5</accession>
<evidence type="ECO:0000313" key="4">
    <source>
        <dbReference type="Proteomes" id="UP000437068"/>
    </source>
</evidence>
<evidence type="ECO:0000313" key="5">
    <source>
        <dbReference type="Proteomes" id="UP000460718"/>
    </source>
</evidence>
<protein>
    <submittedName>
        <fullName evidence="1">Uncharacterized protein</fullName>
    </submittedName>
</protein>
<dbReference type="Proteomes" id="UP000460718">
    <property type="component" value="Unassembled WGS sequence"/>
</dbReference>
<gene>
    <name evidence="3" type="ORF">PF001_g33583</name>
    <name evidence="2" type="ORF">PF010_g33364</name>
    <name evidence="1" type="ORF">PF011_g33188</name>
</gene>
<evidence type="ECO:0000313" key="3">
    <source>
        <dbReference type="EMBL" id="KAE9242325.1"/>
    </source>
</evidence>
<dbReference type="Proteomes" id="UP000488956">
    <property type="component" value="Unassembled WGS sequence"/>
</dbReference>